<keyword evidence="9 13" id="KW-1133">Transmembrane helix</keyword>
<dbReference type="GO" id="GO:0015379">
    <property type="term" value="F:potassium:chloride symporter activity"/>
    <property type="evidence" value="ECO:0007669"/>
    <property type="project" value="InterPro"/>
</dbReference>
<keyword evidence="3" id="KW-0813">Transport</keyword>
<feature type="transmembrane region" description="Helical" evidence="13">
    <location>
        <begin position="389"/>
        <end position="410"/>
    </location>
</feature>
<keyword evidence="12" id="KW-0479">Metal-binding</keyword>
<keyword evidence="6" id="KW-0633">Potassium transport</keyword>
<feature type="binding site" evidence="12">
    <location>
        <position position="311"/>
    </location>
    <ligand>
        <name>K(+)</name>
        <dbReference type="ChEBI" id="CHEBI:29103"/>
    </ligand>
</feature>
<keyword evidence="10" id="KW-0406">Ion transport</keyword>
<protein>
    <submittedName>
        <fullName evidence="14">TrkH family potassium uptake protein</fullName>
    </submittedName>
</protein>
<evidence type="ECO:0000256" key="10">
    <source>
        <dbReference type="ARBA" id="ARBA00023065"/>
    </source>
</evidence>
<keyword evidence="7 13" id="KW-0812">Transmembrane</keyword>
<evidence type="ECO:0000256" key="7">
    <source>
        <dbReference type="ARBA" id="ARBA00022692"/>
    </source>
</evidence>
<proteinExistence type="inferred from homology"/>
<evidence type="ECO:0000256" key="5">
    <source>
        <dbReference type="ARBA" id="ARBA00022519"/>
    </source>
</evidence>
<feature type="transmembrane region" description="Helical" evidence="13">
    <location>
        <begin position="131"/>
        <end position="150"/>
    </location>
</feature>
<feature type="transmembrane region" description="Helical" evidence="13">
    <location>
        <begin position="451"/>
        <end position="472"/>
    </location>
</feature>
<keyword evidence="4" id="KW-1003">Cell membrane</keyword>
<comment type="similarity">
    <text evidence="2">Belongs to the TrkH potassium transport family.</text>
</comment>
<keyword evidence="5" id="KW-0997">Cell inner membrane</keyword>
<feature type="transmembrane region" description="Helical" evidence="13">
    <location>
        <begin position="233"/>
        <end position="257"/>
    </location>
</feature>
<comment type="subcellular location">
    <subcellularLocation>
        <location evidence="1">Cell inner membrane</location>
        <topology evidence="1">Multi-pass membrane protein</topology>
    </subcellularLocation>
</comment>
<dbReference type="GO" id="GO:0046872">
    <property type="term" value="F:metal ion binding"/>
    <property type="evidence" value="ECO:0007669"/>
    <property type="project" value="UniProtKB-KW"/>
</dbReference>
<evidence type="ECO:0000256" key="6">
    <source>
        <dbReference type="ARBA" id="ARBA00022538"/>
    </source>
</evidence>
<feature type="binding site" evidence="12">
    <location>
        <position position="110"/>
    </location>
    <ligand>
        <name>K(+)</name>
        <dbReference type="ChEBI" id="CHEBI:29103"/>
    </ligand>
</feature>
<evidence type="ECO:0000256" key="4">
    <source>
        <dbReference type="ARBA" id="ARBA00022475"/>
    </source>
</evidence>
<dbReference type="PIRSF" id="PIRSF006247">
    <property type="entry name" value="TrkH"/>
    <property type="match status" value="1"/>
</dbReference>
<dbReference type="PANTHER" id="PTHR32024:SF2">
    <property type="entry name" value="TRK SYSTEM POTASSIUM UPTAKE PROTEIN TRKG-RELATED"/>
    <property type="match status" value="1"/>
</dbReference>
<evidence type="ECO:0000256" key="8">
    <source>
        <dbReference type="ARBA" id="ARBA00022958"/>
    </source>
</evidence>
<evidence type="ECO:0000256" key="1">
    <source>
        <dbReference type="ARBA" id="ARBA00004429"/>
    </source>
</evidence>
<evidence type="ECO:0000256" key="13">
    <source>
        <dbReference type="SAM" id="Phobius"/>
    </source>
</evidence>
<feature type="transmembrane region" description="Helical" evidence="13">
    <location>
        <begin position="328"/>
        <end position="347"/>
    </location>
</feature>
<feature type="transmembrane region" description="Helical" evidence="13">
    <location>
        <begin position="67"/>
        <end position="89"/>
    </location>
</feature>
<evidence type="ECO:0000313" key="14">
    <source>
        <dbReference type="EMBL" id="HJC24640.1"/>
    </source>
</evidence>
<keyword evidence="8 12" id="KW-0630">Potassium</keyword>
<organism evidence="14 15">
    <name type="scientific">Candidatus Eisenbergiella merdavium</name>
    <dbReference type="NCBI Taxonomy" id="2838551"/>
    <lineage>
        <taxon>Bacteria</taxon>
        <taxon>Bacillati</taxon>
        <taxon>Bacillota</taxon>
        <taxon>Clostridia</taxon>
        <taxon>Lachnospirales</taxon>
        <taxon>Lachnospiraceae</taxon>
        <taxon>Eisenbergiella</taxon>
    </lineage>
</organism>
<evidence type="ECO:0000256" key="12">
    <source>
        <dbReference type="PIRSR" id="PIRSR006247-1"/>
    </source>
</evidence>
<feature type="transmembrane region" description="Helical" evidence="13">
    <location>
        <begin position="12"/>
        <end position="31"/>
    </location>
</feature>
<keyword evidence="11 13" id="KW-0472">Membrane</keyword>
<feature type="binding site" evidence="12">
    <location>
        <position position="312"/>
    </location>
    <ligand>
        <name>K(+)</name>
        <dbReference type="ChEBI" id="CHEBI:29103"/>
    </ligand>
</feature>
<evidence type="ECO:0000256" key="9">
    <source>
        <dbReference type="ARBA" id="ARBA00022989"/>
    </source>
</evidence>
<dbReference type="InterPro" id="IPR003445">
    <property type="entry name" value="Cat_transpt"/>
</dbReference>
<gene>
    <name evidence="14" type="ORF">H9761_13190</name>
</gene>
<evidence type="ECO:0000256" key="2">
    <source>
        <dbReference type="ARBA" id="ARBA00009137"/>
    </source>
</evidence>
<reference evidence="14" key="2">
    <citation type="submission" date="2021-04" db="EMBL/GenBank/DDBJ databases">
        <authorList>
            <person name="Gilroy R."/>
        </authorList>
    </citation>
    <scope>NUCLEOTIDE SEQUENCE</scope>
    <source>
        <strain evidence="14">USAMLcec2-132</strain>
    </source>
</reference>
<feature type="binding site" evidence="12">
    <location>
        <position position="109"/>
    </location>
    <ligand>
        <name>K(+)</name>
        <dbReference type="ChEBI" id="CHEBI:29103"/>
    </ligand>
</feature>
<dbReference type="InterPro" id="IPR004772">
    <property type="entry name" value="TrkH"/>
</dbReference>
<sequence>MNYRSITYILGWIMRVEGAFLFLPVIVALIYGEEVWTVYLASAVLTLAAGTLLSRKRGENFQLYAREGYVAVALGWIFMSLIGAVPLWLTGDIPRFVDALFEIISGFTTTGSSILSDVEALSRGGMFWRCFSHWIGGMGVLVFLLQIIPLSSGQTMYLMRAESPGPSVSKLVPKVRKTAFVLYGIYIGMTVLEILFLLLGRMPLYDTLCITFGTAGTGGFAVYSDSMAGYGPYLQIVVTVFMFLFGVNFSFYYLLLTKRVKEAFQIEEVRAYFALFAASSVLIALNLLPQLGNLADSLRHAAFQVSSIMTTTGFATVDFDKWPEFSRMLLVLLMFVGACAGSTGGGIKVSRVLMYTKTIKKELAFLVHPRSVKVILMDGKKMEHTVVRAANIFLITYLGILAVSVLLVSLDGKDFTTTVTAVITALNNVGPGLSLVGPMGNFGFFSDFSKIVLMFDMLAGRLEIFPLLLLFVPYTWKK</sequence>
<dbReference type="PANTHER" id="PTHR32024">
    <property type="entry name" value="TRK SYSTEM POTASSIUM UPTAKE PROTEIN TRKG-RELATED"/>
    <property type="match status" value="1"/>
</dbReference>
<reference evidence="14" key="1">
    <citation type="journal article" date="2021" name="PeerJ">
        <title>Extensive microbial diversity within the chicken gut microbiome revealed by metagenomics and culture.</title>
        <authorList>
            <person name="Gilroy R."/>
            <person name="Ravi A."/>
            <person name="Getino M."/>
            <person name="Pursley I."/>
            <person name="Horton D.L."/>
            <person name="Alikhan N.F."/>
            <person name="Baker D."/>
            <person name="Gharbi K."/>
            <person name="Hall N."/>
            <person name="Watson M."/>
            <person name="Adriaenssens E.M."/>
            <person name="Foster-Nyarko E."/>
            <person name="Jarju S."/>
            <person name="Secka A."/>
            <person name="Antonio M."/>
            <person name="Oren A."/>
            <person name="Chaudhuri R.R."/>
            <person name="La Ragione R."/>
            <person name="Hildebrand F."/>
            <person name="Pallen M.J."/>
        </authorList>
    </citation>
    <scope>NUCLEOTIDE SEQUENCE</scope>
    <source>
        <strain evidence="14">USAMLcec2-132</strain>
    </source>
</reference>
<accession>A0A9D2NIN8</accession>
<dbReference type="EMBL" id="DWWS01000046">
    <property type="protein sequence ID" value="HJC24640.1"/>
    <property type="molecule type" value="Genomic_DNA"/>
</dbReference>
<dbReference type="AlphaFoldDB" id="A0A9D2NIN8"/>
<name>A0A9D2NIN8_9FIRM</name>
<dbReference type="Pfam" id="PF02386">
    <property type="entry name" value="TrkH"/>
    <property type="match status" value="1"/>
</dbReference>
<feature type="transmembrane region" description="Helical" evidence="13">
    <location>
        <begin position="269"/>
        <end position="288"/>
    </location>
</feature>
<evidence type="ECO:0000256" key="11">
    <source>
        <dbReference type="ARBA" id="ARBA00023136"/>
    </source>
</evidence>
<feature type="transmembrane region" description="Helical" evidence="13">
    <location>
        <begin position="180"/>
        <end position="199"/>
    </location>
</feature>
<dbReference type="GO" id="GO:0005886">
    <property type="term" value="C:plasma membrane"/>
    <property type="evidence" value="ECO:0007669"/>
    <property type="project" value="UniProtKB-SubCell"/>
</dbReference>
<feature type="binding site" evidence="12">
    <location>
        <position position="428"/>
    </location>
    <ligand>
        <name>K(+)</name>
        <dbReference type="ChEBI" id="CHEBI:29103"/>
    </ligand>
</feature>
<feature type="transmembrane region" description="Helical" evidence="13">
    <location>
        <begin position="37"/>
        <end position="55"/>
    </location>
</feature>
<evidence type="ECO:0000256" key="3">
    <source>
        <dbReference type="ARBA" id="ARBA00022448"/>
    </source>
</evidence>
<dbReference type="Proteomes" id="UP000823891">
    <property type="component" value="Unassembled WGS sequence"/>
</dbReference>
<evidence type="ECO:0000313" key="15">
    <source>
        <dbReference type="Proteomes" id="UP000823891"/>
    </source>
</evidence>
<comment type="caution">
    <text evidence="14">The sequence shown here is derived from an EMBL/GenBank/DDBJ whole genome shotgun (WGS) entry which is preliminary data.</text>
</comment>
<feature type="binding site" evidence="12">
    <location>
        <position position="218"/>
    </location>
    <ligand>
        <name>K(+)</name>
        <dbReference type="ChEBI" id="CHEBI:29103"/>
    </ligand>
</feature>
<feature type="binding site" evidence="12">
    <location>
        <position position="429"/>
    </location>
    <ligand>
        <name>K(+)</name>
        <dbReference type="ChEBI" id="CHEBI:29103"/>
    </ligand>
</feature>